<reference evidence="5" key="1">
    <citation type="journal article" date="2014" name="Int. J. Syst. Evol. Microbiol.">
        <title>Complete genome sequence of Corynebacterium casei LMG S-19264T (=DSM 44701T), isolated from a smear-ripened cheese.</title>
        <authorList>
            <consortium name="US DOE Joint Genome Institute (JGI-PGF)"/>
            <person name="Walter F."/>
            <person name="Albersmeier A."/>
            <person name="Kalinowski J."/>
            <person name="Ruckert C."/>
        </authorList>
    </citation>
    <scope>NUCLEOTIDE SEQUENCE</scope>
    <source>
        <strain evidence="5">CGMCC 1.15343</strain>
    </source>
</reference>
<dbReference type="SUPFAM" id="SSF46689">
    <property type="entry name" value="Homeodomain-like"/>
    <property type="match status" value="1"/>
</dbReference>
<evidence type="ECO:0000259" key="4">
    <source>
        <dbReference type="PROSITE" id="PS01124"/>
    </source>
</evidence>
<dbReference type="PANTHER" id="PTHR43280">
    <property type="entry name" value="ARAC-FAMILY TRANSCRIPTIONAL REGULATOR"/>
    <property type="match status" value="1"/>
</dbReference>
<keyword evidence="1" id="KW-0805">Transcription regulation</keyword>
<dbReference type="GO" id="GO:0043565">
    <property type="term" value="F:sequence-specific DNA binding"/>
    <property type="evidence" value="ECO:0007669"/>
    <property type="project" value="InterPro"/>
</dbReference>
<keyword evidence="3" id="KW-0804">Transcription</keyword>
<dbReference type="Proteomes" id="UP000651668">
    <property type="component" value="Unassembled WGS sequence"/>
</dbReference>
<gene>
    <name evidence="5" type="ORF">GCM10011387_11850</name>
</gene>
<evidence type="ECO:0000313" key="6">
    <source>
        <dbReference type="Proteomes" id="UP000651668"/>
    </source>
</evidence>
<name>A0A916U423_9SPHI</name>
<dbReference type="AlphaFoldDB" id="A0A916U423"/>
<evidence type="ECO:0000256" key="2">
    <source>
        <dbReference type="ARBA" id="ARBA00023125"/>
    </source>
</evidence>
<comment type="caution">
    <text evidence="5">The sequence shown here is derived from an EMBL/GenBank/DDBJ whole genome shotgun (WGS) entry which is preliminary data.</text>
</comment>
<dbReference type="RefSeq" id="WP_188625929.1">
    <property type="nucleotide sequence ID" value="NZ_BMIL01000003.1"/>
</dbReference>
<dbReference type="PROSITE" id="PS01124">
    <property type="entry name" value="HTH_ARAC_FAMILY_2"/>
    <property type="match status" value="1"/>
</dbReference>
<reference evidence="5" key="2">
    <citation type="submission" date="2020-09" db="EMBL/GenBank/DDBJ databases">
        <authorList>
            <person name="Sun Q."/>
            <person name="Zhou Y."/>
        </authorList>
    </citation>
    <scope>NUCLEOTIDE SEQUENCE</scope>
    <source>
        <strain evidence="5">CGMCC 1.15343</strain>
    </source>
</reference>
<dbReference type="EMBL" id="BMIL01000003">
    <property type="protein sequence ID" value="GGC59850.1"/>
    <property type="molecule type" value="Genomic_DNA"/>
</dbReference>
<feature type="domain" description="HTH araC/xylS-type" evidence="4">
    <location>
        <begin position="181"/>
        <end position="285"/>
    </location>
</feature>
<organism evidence="5 6">
    <name type="scientific">Pedobacter quisquiliarum</name>
    <dbReference type="NCBI Taxonomy" id="1834438"/>
    <lineage>
        <taxon>Bacteria</taxon>
        <taxon>Pseudomonadati</taxon>
        <taxon>Bacteroidota</taxon>
        <taxon>Sphingobacteriia</taxon>
        <taxon>Sphingobacteriales</taxon>
        <taxon>Sphingobacteriaceae</taxon>
        <taxon>Pedobacter</taxon>
    </lineage>
</organism>
<dbReference type="InterPro" id="IPR009057">
    <property type="entry name" value="Homeodomain-like_sf"/>
</dbReference>
<accession>A0A916U423</accession>
<sequence>MQETEGLLNKIKHHDRVPITLNENCSIAIPDDALDVLLQPHRLSFFYFVFLDGGSETYTIDMEDVTISDNQAVFGLPNQIFCNPTTTHHSENYKLGFDENALALLPNAFPFLLNPLNTNIITFDPTAKNRIKSVFSNLFQLLHAAGKPQHTDVILAHLNTLLTEFNSAYFAQSELYQPANPKLAKYIAFKLAVEQQLNLQHDVQSLAAQLSMSTNSLYNVVKTYSGQSPKEWITNRIMLEAQRQLQYSDVSVKELSYSLGFTDPGYFSRLFKKSTGKNISAFLREKQDLSPK</sequence>
<dbReference type="Pfam" id="PF12833">
    <property type="entry name" value="HTH_18"/>
    <property type="match status" value="1"/>
</dbReference>
<proteinExistence type="predicted"/>
<evidence type="ECO:0000256" key="3">
    <source>
        <dbReference type="ARBA" id="ARBA00023163"/>
    </source>
</evidence>
<dbReference type="GO" id="GO:0003700">
    <property type="term" value="F:DNA-binding transcription factor activity"/>
    <property type="evidence" value="ECO:0007669"/>
    <property type="project" value="InterPro"/>
</dbReference>
<keyword evidence="6" id="KW-1185">Reference proteome</keyword>
<evidence type="ECO:0000313" key="5">
    <source>
        <dbReference type="EMBL" id="GGC59850.1"/>
    </source>
</evidence>
<keyword evidence="2" id="KW-0238">DNA-binding</keyword>
<protein>
    <recommendedName>
        <fullName evidence="4">HTH araC/xylS-type domain-containing protein</fullName>
    </recommendedName>
</protein>
<dbReference type="Gene3D" id="1.10.10.60">
    <property type="entry name" value="Homeodomain-like"/>
    <property type="match status" value="1"/>
</dbReference>
<dbReference type="PANTHER" id="PTHR43280:SF32">
    <property type="entry name" value="TRANSCRIPTIONAL REGULATORY PROTEIN"/>
    <property type="match status" value="1"/>
</dbReference>
<evidence type="ECO:0000256" key="1">
    <source>
        <dbReference type="ARBA" id="ARBA00023015"/>
    </source>
</evidence>
<dbReference type="InterPro" id="IPR018060">
    <property type="entry name" value="HTH_AraC"/>
</dbReference>
<dbReference type="SMART" id="SM00342">
    <property type="entry name" value="HTH_ARAC"/>
    <property type="match status" value="1"/>
</dbReference>